<feature type="region of interest" description="Disordered" evidence="1">
    <location>
        <begin position="315"/>
        <end position="368"/>
    </location>
</feature>
<dbReference type="InterPro" id="IPR030395">
    <property type="entry name" value="GP_PDE_dom"/>
</dbReference>
<dbReference type="STRING" id="578458.D8PNJ2"/>
<dbReference type="AlphaFoldDB" id="D8PNJ2"/>
<dbReference type="GO" id="GO:0008081">
    <property type="term" value="F:phosphoric diester hydrolase activity"/>
    <property type="evidence" value="ECO:0007669"/>
    <property type="project" value="InterPro"/>
</dbReference>
<evidence type="ECO:0000313" key="3">
    <source>
        <dbReference type="EMBL" id="EFJ01537.1"/>
    </source>
</evidence>
<dbReference type="EMBL" id="GL377302">
    <property type="protein sequence ID" value="EFJ01537.1"/>
    <property type="molecule type" value="Genomic_DNA"/>
</dbReference>
<dbReference type="Gene3D" id="3.20.20.190">
    <property type="entry name" value="Phosphatidylinositol (PI) phosphodiesterase"/>
    <property type="match status" value="1"/>
</dbReference>
<dbReference type="PROSITE" id="PS51704">
    <property type="entry name" value="GP_PDE"/>
    <property type="match status" value="1"/>
</dbReference>
<dbReference type="eggNOG" id="KOG2258">
    <property type="taxonomic scope" value="Eukaryota"/>
</dbReference>
<evidence type="ECO:0000313" key="4">
    <source>
        <dbReference type="Proteomes" id="UP000007431"/>
    </source>
</evidence>
<dbReference type="PANTHER" id="PTHR43805">
    <property type="entry name" value="GLYCEROPHOSPHORYL DIESTER PHOSPHODIESTERASE"/>
    <property type="match status" value="1"/>
</dbReference>
<dbReference type="FunCoup" id="D8PNJ2">
    <property type="interactions" value="89"/>
</dbReference>
<protein>
    <recommendedName>
        <fullName evidence="2">GP-PDE domain-containing protein</fullName>
    </recommendedName>
</protein>
<keyword evidence="4" id="KW-1185">Reference proteome</keyword>
<dbReference type="InParanoid" id="D8PNJ2"/>
<dbReference type="InterPro" id="IPR017946">
    <property type="entry name" value="PLC-like_Pdiesterase_TIM-brl"/>
</dbReference>
<evidence type="ECO:0000259" key="2">
    <source>
        <dbReference type="PROSITE" id="PS51704"/>
    </source>
</evidence>
<accession>D8PNJ2</accession>
<dbReference type="OMA" id="RTTKEPK"/>
<proteinExistence type="predicted"/>
<dbReference type="GO" id="GO:0006629">
    <property type="term" value="P:lipid metabolic process"/>
    <property type="evidence" value="ECO:0007669"/>
    <property type="project" value="InterPro"/>
</dbReference>
<evidence type="ECO:0000256" key="1">
    <source>
        <dbReference type="SAM" id="MobiDB-lite"/>
    </source>
</evidence>
<feature type="compositionally biased region" description="Low complexity" evidence="1">
    <location>
        <begin position="320"/>
        <end position="329"/>
    </location>
</feature>
<feature type="domain" description="GP-PDE" evidence="2">
    <location>
        <begin position="18"/>
        <end position="259"/>
    </location>
</feature>
<reference evidence="3 4" key="1">
    <citation type="journal article" date="2010" name="Nat. Biotechnol.">
        <title>Genome sequence of the model mushroom Schizophyllum commune.</title>
        <authorList>
            <person name="Ohm R.A."/>
            <person name="de Jong J.F."/>
            <person name="Lugones L.G."/>
            <person name="Aerts A."/>
            <person name="Kothe E."/>
            <person name="Stajich J.E."/>
            <person name="de Vries R.P."/>
            <person name="Record E."/>
            <person name="Levasseur A."/>
            <person name="Baker S.E."/>
            <person name="Bartholomew K.A."/>
            <person name="Coutinho P.M."/>
            <person name="Erdmann S."/>
            <person name="Fowler T.J."/>
            <person name="Gathman A.C."/>
            <person name="Lombard V."/>
            <person name="Henrissat B."/>
            <person name="Knabe N."/>
            <person name="Kuees U."/>
            <person name="Lilly W.W."/>
            <person name="Lindquist E."/>
            <person name="Lucas S."/>
            <person name="Magnuson J.K."/>
            <person name="Piumi F."/>
            <person name="Raudaskoski M."/>
            <person name="Salamov A."/>
            <person name="Schmutz J."/>
            <person name="Schwarze F.W.M.R."/>
            <person name="vanKuyk P.A."/>
            <person name="Horton J.S."/>
            <person name="Grigoriev I.V."/>
            <person name="Woesten H.A.B."/>
        </authorList>
    </citation>
    <scope>NUCLEOTIDE SEQUENCE [LARGE SCALE GENOMIC DNA]</scope>
    <source>
        <strain evidence="4">H4-8 / FGSC 9210</strain>
    </source>
</reference>
<organism evidence="4">
    <name type="scientific">Schizophyllum commune (strain H4-8 / FGSC 9210)</name>
    <name type="common">Split gill fungus</name>
    <dbReference type="NCBI Taxonomy" id="578458"/>
    <lineage>
        <taxon>Eukaryota</taxon>
        <taxon>Fungi</taxon>
        <taxon>Dikarya</taxon>
        <taxon>Basidiomycota</taxon>
        <taxon>Agaricomycotina</taxon>
        <taxon>Agaricomycetes</taxon>
        <taxon>Agaricomycetidae</taxon>
        <taxon>Agaricales</taxon>
        <taxon>Schizophyllaceae</taxon>
        <taxon>Schizophyllum</taxon>
    </lineage>
</organism>
<dbReference type="PANTHER" id="PTHR43805:SF1">
    <property type="entry name" value="GP-PDE DOMAIN-CONTAINING PROTEIN"/>
    <property type="match status" value="1"/>
</dbReference>
<sequence length="368" mass="41204">MAPTSYPATPHQLTRYLSDCWGHRGASASFPENTLASFEAAMRDGAEGIESDVHVSLDGVVLMFHDPCELTPCAGLIGERNWYGSDGIEHVRTRQEPVQAIPTFAETVALLMKPENMHVVFDVDIKPQNDPERLFTLLHEIISSYADWQTQLAPRLLLGLWHPRFLPYAKSILPYCRRSYIGTSPRVARTYFWDDCDTFSMGFGSLVIYGGAKFVREAHRDGKKVMVWTVNDMDELLETIRWEVDVVLTDRTGPFLQLRKDLHADYKRTMAKQSRIFLWTTWKYYTPANTVLERRAHKDLVKIAGSMKGAKDIVVAPRPTASSTASSSSFTEKGTEATASDSEEGHVDSKPSMAPETVQIPVLGSATA</sequence>
<dbReference type="Proteomes" id="UP000007431">
    <property type="component" value="Unassembled WGS sequence"/>
</dbReference>
<name>D8PNJ2_SCHCM</name>
<dbReference type="VEuPathDB" id="FungiDB:SCHCODRAFT_02621224"/>
<dbReference type="HOGENOM" id="CLU_030006_1_0_1"/>
<gene>
    <name evidence="3" type="ORF">SCHCODRAFT_80183</name>
</gene>
<dbReference type="Pfam" id="PF03009">
    <property type="entry name" value="GDPD"/>
    <property type="match status" value="1"/>
</dbReference>
<dbReference type="SUPFAM" id="SSF51695">
    <property type="entry name" value="PLC-like phosphodiesterases"/>
    <property type="match status" value="1"/>
</dbReference>